<dbReference type="InterPro" id="IPR014729">
    <property type="entry name" value="Rossmann-like_a/b/a_fold"/>
</dbReference>
<dbReference type="GO" id="GO:0006420">
    <property type="term" value="P:arginyl-tRNA aminoacylation"/>
    <property type="evidence" value="ECO:0007669"/>
    <property type="project" value="InterPro"/>
</dbReference>
<sequence length="538" mass="61530">MDIVHSVYQALQSDRLDYFSQARVDCALTWCANSDTADYKLDLNRLMANHSDLDETSIVSELEKNLSDQFATVVLVGDQIYLSLSRQDALDQLNKMAEGSDWPYYNYQDQETYTIDMSSPNLGKTMTLTHLRSTTIGQSLFLLLNKMGQQAFRINHLGDWGIRFARLILAYETWGLPDDCANPNVAFVDLQNRFYEESEFNPDLDTKAAVVFNRLSHHDSEIEVIWKELCERSYQQFAELYDLMGVSFESIKGESAYNEETVALRQALVDSGITKRDLDALTVTFPIESGIPAALIQTRENDSLYLTRDLAAAIERQRDFAADYNLYIVGNEQATHFDQLKGILSMLGYDWSDSIDHLALGFNSYKGRRLINSHGEVISVRRLFDKVAWRLKKLDPTLGDDEAVRLAVNLVTFESLKNDRLEPFDLNTNDLVFSEEENILDILQSVEQVSSMRTKERETGAVITHEQWQFAHLALSYPYQIRQAVANFEPSIIADYVISLYKAYEELLVKQMTSQQIDNIYKSLLCEMLTLLGLQVDL</sequence>
<evidence type="ECO:0000259" key="2">
    <source>
        <dbReference type="Pfam" id="PF00750"/>
    </source>
</evidence>
<proteinExistence type="inferred from homology"/>
<dbReference type="GO" id="GO:0004814">
    <property type="term" value="F:arginine-tRNA ligase activity"/>
    <property type="evidence" value="ECO:0007669"/>
    <property type="project" value="UniProtKB-EC"/>
</dbReference>
<keyword evidence="1" id="KW-0030">Aminoacyl-tRNA synthetase</keyword>
<evidence type="ECO:0000313" key="4">
    <source>
        <dbReference type="Proteomes" id="UP001146670"/>
    </source>
</evidence>
<dbReference type="PRINTS" id="PR01038">
    <property type="entry name" value="TRNASYNTHARG"/>
</dbReference>
<evidence type="ECO:0000313" key="3">
    <source>
        <dbReference type="EMBL" id="MCZ0726320.1"/>
    </source>
</evidence>
<comment type="caution">
    <text evidence="3">The sequence shown here is derived from an EMBL/GenBank/DDBJ whole genome shotgun (WGS) entry which is preliminary data.</text>
</comment>
<comment type="similarity">
    <text evidence="1">Belongs to the class-I aminoacyl-tRNA synthetase family.</text>
</comment>
<dbReference type="AlphaFoldDB" id="A0A9X3FNY0"/>
<dbReference type="SUPFAM" id="SSF52374">
    <property type="entry name" value="Nucleotidylyl transferase"/>
    <property type="match status" value="1"/>
</dbReference>
<dbReference type="EC" id="6.1.1.19" evidence="3"/>
<keyword evidence="1" id="KW-0067">ATP-binding</keyword>
<keyword evidence="4" id="KW-1185">Reference proteome</keyword>
<name>A0A9X3FNY0_9LACT</name>
<accession>A0A9X3FNY0</accession>
<organism evidence="3 4">
    <name type="scientific">Aerococcus kribbianus</name>
    <dbReference type="NCBI Taxonomy" id="2999064"/>
    <lineage>
        <taxon>Bacteria</taxon>
        <taxon>Bacillati</taxon>
        <taxon>Bacillota</taxon>
        <taxon>Bacilli</taxon>
        <taxon>Lactobacillales</taxon>
        <taxon>Aerococcaceae</taxon>
        <taxon>Aerococcus</taxon>
    </lineage>
</organism>
<keyword evidence="1" id="KW-0648">Protein biosynthesis</keyword>
<feature type="domain" description="Arginyl-tRNA synthetase catalytic core" evidence="2">
    <location>
        <begin position="107"/>
        <end position="388"/>
    </location>
</feature>
<dbReference type="InterPro" id="IPR035684">
    <property type="entry name" value="ArgRS_core"/>
</dbReference>
<dbReference type="GO" id="GO:0005524">
    <property type="term" value="F:ATP binding"/>
    <property type="evidence" value="ECO:0007669"/>
    <property type="project" value="UniProtKB-KW"/>
</dbReference>
<evidence type="ECO:0000256" key="1">
    <source>
        <dbReference type="RuleBase" id="RU363038"/>
    </source>
</evidence>
<gene>
    <name evidence="3" type="primary">argS</name>
    <name evidence="3" type="ORF">OW157_07110</name>
</gene>
<dbReference type="Proteomes" id="UP001146670">
    <property type="component" value="Unassembled WGS sequence"/>
</dbReference>
<keyword evidence="1" id="KW-0547">Nucleotide-binding</keyword>
<reference evidence="3" key="1">
    <citation type="submission" date="2022-12" db="EMBL/GenBank/DDBJ databases">
        <title>Description and comparative metabolic analysis of Aerococcus sp. nov., isolated from the feces of a pig.</title>
        <authorList>
            <person name="Chang Y.-H."/>
        </authorList>
    </citation>
    <scope>NUCLEOTIDE SEQUENCE</scope>
    <source>
        <strain evidence="3">YH-aer222</strain>
    </source>
</reference>
<dbReference type="EMBL" id="JAPRFR010000004">
    <property type="protein sequence ID" value="MCZ0726320.1"/>
    <property type="molecule type" value="Genomic_DNA"/>
</dbReference>
<keyword evidence="1 3" id="KW-0436">Ligase</keyword>
<dbReference type="Gene3D" id="3.40.50.620">
    <property type="entry name" value="HUPs"/>
    <property type="match status" value="1"/>
</dbReference>
<dbReference type="PANTHER" id="PTHR11956">
    <property type="entry name" value="ARGINYL-TRNA SYNTHETASE"/>
    <property type="match status" value="1"/>
</dbReference>
<dbReference type="RefSeq" id="WP_268752728.1">
    <property type="nucleotide sequence ID" value="NZ_JAPRFQ010000004.1"/>
</dbReference>
<protein>
    <submittedName>
        <fullName evidence="3">Arginine--tRNA ligase</fullName>
        <ecNumber evidence="3">6.1.1.19</ecNumber>
    </submittedName>
</protein>
<dbReference type="InterPro" id="IPR001278">
    <property type="entry name" value="Arg-tRNA-ligase"/>
</dbReference>
<dbReference type="Pfam" id="PF00750">
    <property type="entry name" value="tRNA-synt_1d"/>
    <property type="match status" value="1"/>
</dbReference>
<dbReference type="PANTHER" id="PTHR11956:SF5">
    <property type="entry name" value="ARGININE--TRNA LIGASE, CYTOPLASMIC"/>
    <property type="match status" value="1"/>
</dbReference>